<proteinExistence type="predicted"/>
<evidence type="ECO:0000313" key="2">
    <source>
        <dbReference type="Proteomes" id="UP000179183"/>
    </source>
</evidence>
<reference evidence="1 2" key="1">
    <citation type="journal article" date="2016" name="Nat. Commun.">
        <title>Thousands of microbial genomes shed light on interconnected biogeochemical processes in an aquifer system.</title>
        <authorList>
            <person name="Anantharaman K."/>
            <person name="Brown C.T."/>
            <person name="Hug L.A."/>
            <person name="Sharon I."/>
            <person name="Castelle C.J."/>
            <person name="Probst A.J."/>
            <person name="Thomas B.C."/>
            <person name="Singh A."/>
            <person name="Wilkins M.J."/>
            <person name="Karaoz U."/>
            <person name="Brodie E.L."/>
            <person name="Williams K.H."/>
            <person name="Hubbard S.S."/>
            <person name="Banfield J.F."/>
        </authorList>
    </citation>
    <scope>NUCLEOTIDE SEQUENCE [LARGE SCALE GENOMIC DNA]</scope>
</reference>
<accession>A0A1G2HYJ3</accession>
<protein>
    <submittedName>
        <fullName evidence="1">Uncharacterized protein</fullName>
    </submittedName>
</protein>
<dbReference type="Proteomes" id="UP000179183">
    <property type="component" value="Unassembled WGS sequence"/>
</dbReference>
<dbReference type="AlphaFoldDB" id="A0A1G2HYJ3"/>
<dbReference type="EMBL" id="MHOQ01000004">
    <property type="protein sequence ID" value="OGZ67479.1"/>
    <property type="molecule type" value="Genomic_DNA"/>
</dbReference>
<organism evidence="1 2">
    <name type="scientific">Candidatus Staskawiczbacteria bacterium RIFCSPHIGHO2_02_FULL_33_16</name>
    <dbReference type="NCBI Taxonomy" id="1802204"/>
    <lineage>
        <taxon>Bacteria</taxon>
        <taxon>Candidatus Staskawicziibacteriota</taxon>
    </lineage>
</organism>
<name>A0A1G2HYJ3_9BACT</name>
<gene>
    <name evidence="1" type="ORF">A3D34_01165</name>
</gene>
<evidence type="ECO:0000313" key="1">
    <source>
        <dbReference type="EMBL" id="OGZ67479.1"/>
    </source>
</evidence>
<comment type="caution">
    <text evidence="1">The sequence shown here is derived from an EMBL/GenBank/DDBJ whole genome shotgun (WGS) entry which is preliminary data.</text>
</comment>
<sequence length="130" mass="14943">MPDSREGISSKAEKSKDGLIDSLISAANQASPRVQEKIIKEIIPRLNQCNGDAHTREEFGSIIVGIPISGRKDFSNYEDYGSMVKEKFPDLKERIEKKRNKEYPGWEKEELKEYNDLLDNVYQTVYLSEN</sequence>